<sequence>MLRVAHLNSISLPWYSPSRHLFHYACYNAQPCLANLELRYFTDILIHAHIISHFAAPLECSASFALLLRTEIPSRISSLKYSLATVILLIVVFLASHEDILPGYEIERILNHCAWREFLLGNLEAMYGIFRRLLHLRIGLYKHAMYKWHISLPFRWLRGVDMKQLQSVSHRYRTAEDGFSMCIGASAGQA</sequence>
<proteinExistence type="predicted"/>
<evidence type="ECO:0000313" key="1">
    <source>
        <dbReference type="EMBL" id="KJA16246.1"/>
    </source>
</evidence>
<dbReference type="EMBL" id="KN817625">
    <property type="protein sequence ID" value="KJA16246.1"/>
    <property type="molecule type" value="Genomic_DNA"/>
</dbReference>
<name>A0A0D2NI08_HYPSF</name>
<dbReference type="Proteomes" id="UP000054270">
    <property type="component" value="Unassembled WGS sequence"/>
</dbReference>
<gene>
    <name evidence="1" type="ORF">HYPSUDRAFT_299779</name>
</gene>
<organism evidence="1 2">
    <name type="scientific">Hypholoma sublateritium (strain FD-334 SS-4)</name>
    <dbReference type="NCBI Taxonomy" id="945553"/>
    <lineage>
        <taxon>Eukaryota</taxon>
        <taxon>Fungi</taxon>
        <taxon>Dikarya</taxon>
        <taxon>Basidiomycota</taxon>
        <taxon>Agaricomycotina</taxon>
        <taxon>Agaricomycetes</taxon>
        <taxon>Agaricomycetidae</taxon>
        <taxon>Agaricales</taxon>
        <taxon>Agaricineae</taxon>
        <taxon>Strophariaceae</taxon>
        <taxon>Hypholoma</taxon>
    </lineage>
</organism>
<dbReference type="AlphaFoldDB" id="A0A0D2NI08"/>
<accession>A0A0D2NI08</accession>
<protein>
    <submittedName>
        <fullName evidence="1">Uncharacterized protein</fullName>
    </submittedName>
</protein>
<keyword evidence="2" id="KW-1185">Reference proteome</keyword>
<reference evidence="2" key="1">
    <citation type="submission" date="2014-04" db="EMBL/GenBank/DDBJ databases">
        <title>Evolutionary Origins and Diversification of the Mycorrhizal Mutualists.</title>
        <authorList>
            <consortium name="DOE Joint Genome Institute"/>
            <consortium name="Mycorrhizal Genomics Consortium"/>
            <person name="Kohler A."/>
            <person name="Kuo A."/>
            <person name="Nagy L.G."/>
            <person name="Floudas D."/>
            <person name="Copeland A."/>
            <person name="Barry K.W."/>
            <person name="Cichocki N."/>
            <person name="Veneault-Fourrey C."/>
            <person name="LaButti K."/>
            <person name="Lindquist E.A."/>
            <person name="Lipzen A."/>
            <person name="Lundell T."/>
            <person name="Morin E."/>
            <person name="Murat C."/>
            <person name="Riley R."/>
            <person name="Ohm R."/>
            <person name="Sun H."/>
            <person name="Tunlid A."/>
            <person name="Henrissat B."/>
            <person name="Grigoriev I.V."/>
            <person name="Hibbett D.S."/>
            <person name="Martin F."/>
        </authorList>
    </citation>
    <scope>NUCLEOTIDE SEQUENCE [LARGE SCALE GENOMIC DNA]</scope>
    <source>
        <strain evidence="2">FD-334 SS-4</strain>
    </source>
</reference>
<evidence type="ECO:0000313" key="2">
    <source>
        <dbReference type="Proteomes" id="UP000054270"/>
    </source>
</evidence>